<proteinExistence type="predicted"/>
<evidence type="ECO:0000259" key="2">
    <source>
        <dbReference type="Pfam" id="PF09176"/>
    </source>
</evidence>
<organism evidence="3 4">
    <name type="scientific">Methylophaga frappieri (strain ATCC BAA-2434 / DSM 25690 / JAM7)</name>
    <dbReference type="NCBI Taxonomy" id="754477"/>
    <lineage>
        <taxon>Bacteria</taxon>
        <taxon>Pseudomonadati</taxon>
        <taxon>Pseudomonadota</taxon>
        <taxon>Gammaproteobacteria</taxon>
        <taxon>Thiotrichales</taxon>
        <taxon>Piscirickettsiaceae</taxon>
        <taxon>Methylophaga</taxon>
    </lineage>
</organism>
<dbReference type="Gene3D" id="3.40.50.10280">
    <property type="entry name" value="Methylene-tetrahydromethanopterin dehydrogenase, N-terminal domain"/>
    <property type="match status" value="1"/>
</dbReference>
<dbReference type="InterPro" id="IPR046346">
    <property type="entry name" value="Aminoacid_DH-like_N_sf"/>
</dbReference>
<dbReference type="SUPFAM" id="SSF51735">
    <property type="entry name" value="NAD(P)-binding Rossmann-fold domains"/>
    <property type="match status" value="1"/>
</dbReference>
<dbReference type="GO" id="GO:0016491">
    <property type="term" value="F:oxidoreductase activity"/>
    <property type="evidence" value="ECO:0007669"/>
    <property type="project" value="UniProtKB-KW"/>
</dbReference>
<dbReference type="EMBL" id="CP003380">
    <property type="protein sequence ID" value="AFJ03336.1"/>
    <property type="molecule type" value="Genomic_DNA"/>
</dbReference>
<gene>
    <name evidence="3" type="ordered locus">Q7C_2200</name>
</gene>
<dbReference type="STRING" id="754477.Q7C_2200"/>
<dbReference type="eggNOG" id="COG1063">
    <property type="taxonomic scope" value="Bacteria"/>
</dbReference>
<dbReference type="PATRIC" id="fig|754477.3.peg.2167"/>
<dbReference type="AlphaFoldDB" id="I1YK93"/>
<dbReference type="HOGENOM" id="CLU_059363_0_0_6"/>
<evidence type="ECO:0000313" key="3">
    <source>
        <dbReference type="EMBL" id="AFJ03336.1"/>
    </source>
</evidence>
<keyword evidence="4" id="KW-1185">Reference proteome</keyword>
<reference evidence="3 4" key="1">
    <citation type="journal article" date="2012" name="J. Bacteriol.">
        <title>Complete genome sequences of Methylophaga sp. strain JAM1 and Methylophaga sp. strain JAM7.</title>
        <authorList>
            <person name="Villeneuve C."/>
            <person name="Martineau C."/>
            <person name="Mauffrey F."/>
            <person name="Villemur R."/>
        </authorList>
    </citation>
    <scope>NUCLEOTIDE SEQUENCE [LARGE SCALE GENOMIC DNA]</scope>
    <source>
        <strain evidence="3 4">JAM7</strain>
    </source>
</reference>
<evidence type="ECO:0000313" key="4">
    <source>
        <dbReference type="Proteomes" id="UP000009145"/>
    </source>
</evidence>
<dbReference type="Proteomes" id="UP000009145">
    <property type="component" value="Chromosome"/>
</dbReference>
<dbReference type="SUPFAM" id="SSF53223">
    <property type="entry name" value="Aminoacid dehydrogenase-like, N-terminal domain"/>
    <property type="match status" value="1"/>
</dbReference>
<dbReference type="Pfam" id="PF09176">
    <property type="entry name" value="Mpt_N"/>
    <property type="match status" value="1"/>
</dbReference>
<protein>
    <submittedName>
        <fullName evidence="3">Methylene tetrahydromethanopterin dehydrogenase</fullName>
    </submittedName>
</protein>
<evidence type="ECO:0000256" key="1">
    <source>
        <dbReference type="ARBA" id="ARBA00023002"/>
    </source>
</evidence>
<keyword evidence="1" id="KW-0560">Oxidoreductase</keyword>
<dbReference type="KEGG" id="mec:Q7C_2200"/>
<dbReference type="InterPro" id="IPR015259">
    <property type="entry name" value="Methyl-teptahyd_DH_N"/>
</dbReference>
<dbReference type="InterPro" id="IPR036291">
    <property type="entry name" value="NAD(P)-bd_dom_sf"/>
</dbReference>
<sequence>MRFFSRGPAGVKKTGMFIGGRDIGLAMDMLDAAKKAMSPPFEISVMADPSGAFTTAAALVACVERELKKHFNQDYKNCKAVVFGGTGPVGLATAVIAAQQGTDTTIVDHFSIDTALELAAEMKKRYGVDLKATTAASDADKARLLSTADVVFCTAKAGVQVLSASVLEDARNLKVAGDVNAVAPLGIEGLELMHDGEPLKFATNAPDAVGIGALAVGNIKYKLQQALLKETLESDKAVYLDFRNAFDGARKLV</sequence>
<accession>I1YK93</accession>
<name>I1YK93_METFJ</name>
<dbReference type="Gene3D" id="3.40.50.720">
    <property type="entry name" value="NAD(P)-binding Rossmann-like Domain"/>
    <property type="match status" value="1"/>
</dbReference>
<dbReference type="InterPro" id="IPR037089">
    <property type="entry name" value="Methyl-teptahyd_DH_N_sf"/>
</dbReference>
<feature type="domain" description="Methylene-tetrahydromethanopterin dehydrogenase N-terminal" evidence="2">
    <location>
        <begin position="3"/>
        <end position="50"/>
    </location>
</feature>